<keyword evidence="4 6" id="KW-1133">Transmembrane helix</keyword>
<dbReference type="OrthoDB" id="5024156at2"/>
<evidence type="ECO:0000256" key="1">
    <source>
        <dbReference type="ARBA" id="ARBA00004651"/>
    </source>
</evidence>
<keyword evidence="3 6" id="KW-0812">Transmembrane</keyword>
<reference evidence="7 8" key="1">
    <citation type="submission" date="2019-06" db="EMBL/GenBank/DDBJ databases">
        <title>Sequencing the genomes of 1000 actinobacteria strains.</title>
        <authorList>
            <person name="Klenk H.-P."/>
        </authorList>
    </citation>
    <scope>NUCLEOTIDE SEQUENCE [LARGE SCALE GENOMIC DNA]</scope>
    <source>
        <strain evidence="7 8">DSM 43866</strain>
    </source>
</reference>
<keyword evidence="5 6" id="KW-0472">Membrane</keyword>
<protein>
    <submittedName>
        <fullName evidence="7">Putative membrane protein</fullName>
    </submittedName>
</protein>
<keyword evidence="8" id="KW-1185">Reference proteome</keyword>
<evidence type="ECO:0000256" key="5">
    <source>
        <dbReference type="ARBA" id="ARBA00023136"/>
    </source>
</evidence>
<gene>
    <name evidence="7" type="ORF">FHX34_1093</name>
</gene>
<feature type="transmembrane region" description="Helical" evidence="6">
    <location>
        <begin position="174"/>
        <end position="196"/>
    </location>
</feature>
<dbReference type="EMBL" id="VIWY01000009">
    <property type="protein sequence ID" value="TWG09204.1"/>
    <property type="molecule type" value="Genomic_DNA"/>
</dbReference>
<evidence type="ECO:0000313" key="7">
    <source>
        <dbReference type="EMBL" id="TWG09204.1"/>
    </source>
</evidence>
<feature type="transmembrane region" description="Helical" evidence="6">
    <location>
        <begin position="6"/>
        <end position="26"/>
    </location>
</feature>
<comment type="caution">
    <text evidence="7">The sequence shown here is derived from an EMBL/GenBank/DDBJ whole genome shotgun (WGS) entry which is preliminary data.</text>
</comment>
<comment type="subcellular location">
    <subcellularLocation>
        <location evidence="1">Cell membrane</location>
        <topology evidence="1">Multi-pass membrane protein</topology>
    </subcellularLocation>
</comment>
<feature type="transmembrane region" description="Helical" evidence="6">
    <location>
        <begin position="38"/>
        <end position="57"/>
    </location>
</feature>
<dbReference type="InterPro" id="IPR019108">
    <property type="entry name" value="Caa3_assmbl_CtaG-rel"/>
</dbReference>
<dbReference type="RefSeq" id="WP_122978524.1">
    <property type="nucleotide sequence ID" value="NZ_BOMX01000167.1"/>
</dbReference>
<evidence type="ECO:0000313" key="8">
    <source>
        <dbReference type="Proteomes" id="UP000320239"/>
    </source>
</evidence>
<name>A0A561VC60_ACTTI</name>
<feature type="transmembrane region" description="Helical" evidence="6">
    <location>
        <begin position="69"/>
        <end position="88"/>
    </location>
</feature>
<evidence type="ECO:0000256" key="2">
    <source>
        <dbReference type="ARBA" id="ARBA00022475"/>
    </source>
</evidence>
<dbReference type="GO" id="GO:0005886">
    <property type="term" value="C:plasma membrane"/>
    <property type="evidence" value="ECO:0007669"/>
    <property type="project" value="UniProtKB-SubCell"/>
</dbReference>
<accession>A0A561VC60</accession>
<dbReference type="Pfam" id="PF09678">
    <property type="entry name" value="Caa3_CtaG"/>
    <property type="match status" value="1"/>
</dbReference>
<feature type="transmembrane region" description="Helical" evidence="6">
    <location>
        <begin position="142"/>
        <end position="162"/>
    </location>
</feature>
<dbReference type="Proteomes" id="UP000320239">
    <property type="component" value="Unassembled WGS sequence"/>
</dbReference>
<feature type="transmembrane region" description="Helical" evidence="6">
    <location>
        <begin position="216"/>
        <end position="236"/>
    </location>
</feature>
<keyword evidence="2" id="KW-1003">Cell membrane</keyword>
<evidence type="ECO:0000256" key="4">
    <source>
        <dbReference type="ARBA" id="ARBA00022989"/>
    </source>
</evidence>
<dbReference type="AlphaFoldDB" id="A0A561VC60"/>
<sequence>MNHSHQPDGGLILLGVVVAVVGYDYLTTRTRHWPWWRTILFLTGGTLLVVGLTLRSADDFRTHMLQHLLIGMLAPLGLVLGAPVTLLLRTMPRQAGRAVGRVLRSRFVHVVAQPAVALTLNLGGLLLLYLTPLYTWTTRHPATHLLVHLHFLLAGYLFAWVIAGPDPAPRRPRVPARLVVLGLAVAFHATFSQLMYAGAFVHLPVPEEQRRGAATLMYYGGDIAELLLAAALVTNWRPRRSAPVARSALASAP</sequence>
<proteinExistence type="predicted"/>
<evidence type="ECO:0000256" key="3">
    <source>
        <dbReference type="ARBA" id="ARBA00022692"/>
    </source>
</evidence>
<feature type="transmembrane region" description="Helical" evidence="6">
    <location>
        <begin position="108"/>
        <end position="130"/>
    </location>
</feature>
<evidence type="ECO:0000256" key="6">
    <source>
        <dbReference type="SAM" id="Phobius"/>
    </source>
</evidence>
<organism evidence="7 8">
    <name type="scientific">Actinoplanes teichomyceticus</name>
    <dbReference type="NCBI Taxonomy" id="1867"/>
    <lineage>
        <taxon>Bacteria</taxon>
        <taxon>Bacillati</taxon>
        <taxon>Actinomycetota</taxon>
        <taxon>Actinomycetes</taxon>
        <taxon>Micromonosporales</taxon>
        <taxon>Micromonosporaceae</taxon>
        <taxon>Actinoplanes</taxon>
    </lineage>
</organism>